<dbReference type="InterPro" id="IPR001087">
    <property type="entry name" value="GDSL"/>
</dbReference>
<dbReference type="AlphaFoldDB" id="A0A067JN67"/>
<evidence type="ECO:0000256" key="6">
    <source>
        <dbReference type="ARBA" id="ARBA00022963"/>
    </source>
</evidence>
<keyword evidence="6" id="KW-0442">Lipid degradation</keyword>
<dbReference type="InterPro" id="IPR036514">
    <property type="entry name" value="SGNH_hydro_sf"/>
</dbReference>
<reference evidence="9 10" key="1">
    <citation type="journal article" date="2014" name="PLoS ONE">
        <title>Global Analysis of Gene Expression Profiles in Physic Nut (Jatropha curcas L.) Seedlings Exposed to Salt Stress.</title>
        <authorList>
            <person name="Zhang L."/>
            <person name="Zhang C."/>
            <person name="Wu P."/>
            <person name="Chen Y."/>
            <person name="Li M."/>
            <person name="Jiang H."/>
            <person name="Wu G."/>
        </authorList>
    </citation>
    <scope>NUCLEOTIDE SEQUENCE [LARGE SCALE GENOMIC DNA]</scope>
    <source>
        <strain evidence="10">cv. GZQX0401</strain>
        <tissue evidence="9">Young leaves</tissue>
    </source>
</reference>
<evidence type="ECO:0000256" key="2">
    <source>
        <dbReference type="ARBA" id="ARBA00008668"/>
    </source>
</evidence>
<dbReference type="PANTHER" id="PTHR45650">
    <property type="entry name" value="GDSL-LIKE LIPASE/ACYLHYDROLASE-RELATED"/>
    <property type="match status" value="1"/>
</dbReference>
<dbReference type="EMBL" id="KK915137">
    <property type="protein sequence ID" value="KDP24218.1"/>
    <property type="molecule type" value="Genomic_DNA"/>
</dbReference>
<evidence type="ECO:0000256" key="1">
    <source>
        <dbReference type="ARBA" id="ARBA00004613"/>
    </source>
</evidence>
<keyword evidence="4 8" id="KW-0732">Signal</keyword>
<dbReference type="Gene3D" id="3.40.50.1110">
    <property type="entry name" value="SGNH hydrolase"/>
    <property type="match status" value="1"/>
</dbReference>
<evidence type="ECO:0000256" key="5">
    <source>
        <dbReference type="ARBA" id="ARBA00022801"/>
    </source>
</evidence>
<dbReference type="OrthoDB" id="1600564at2759"/>
<dbReference type="Proteomes" id="UP000027138">
    <property type="component" value="Unassembled WGS sequence"/>
</dbReference>
<evidence type="ECO:0000313" key="9">
    <source>
        <dbReference type="EMBL" id="KDP24218.1"/>
    </source>
</evidence>
<dbReference type="PANTHER" id="PTHR45650:SF32">
    <property type="entry name" value="GDSL-LIKE LIPASE_ACYLHYDROLASE"/>
    <property type="match status" value="1"/>
</dbReference>
<gene>
    <name evidence="9" type="ORF">JCGZ_25875</name>
</gene>
<feature type="signal peptide" evidence="8">
    <location>
        <begin position="1"/>
        <end position="20"/>
    </location>
</feature>
<evidence type="ECO:0000256" key="7">
    <source>
        <dbReference type="ARBA" id="ARBA00023098"/>
    </source>
</evidence>
<dbReference type="Pfam" id="PF00657">
    <property type="entry name" value="Lipase_GDSL"/>
    <property type="match status" value="1"/>
</dbReference>
<accession>A0A067JN67</accession>
<evidence type="ECO:0000256" key="4">
    <source>
        <dbReference type="ARBA" id="ARBA00022729"/>
    </source>
</evidence>
<comment type="similarity">
    <text evidence="2">Belongs to the 'GDSL' lipolytic enzyme family.</text>
</comment>
<dbReference type="InterPro" id="IPR035669">
    <property type="entry name" value="SGNH_plant_lipase-like"/>
</dbReference>
<keyword evidence="3" id="KW-0964">Secreted</keyword>
<organism evidence="9 10">
    <name type="scientific">Jatropha curcas</name>
    <name type="common">Barbados nut</name>
    <dbReference type="NCBI Taxonomy" id="180498"/>
    <lineage>
        <taxon>Eukaryota</taxon>
        <taxon>Viridiplantae</taxon>
        <taxon>Streptophyta</taxon>
        <taxon>Embryophyta</taxon>
        <taxon>Tracheophyta</taxon>
        <taxon>Spermatophyta</taxon>
        <taxon>Magnoliopsida</taxon>
        <taxon>eudicotyledons</taxon>
        <taxon>Gunneridae</taxon>
        <taxon>Pentapetalae</taxon>
        <taxon>rosids</taxon>
        <taxon>fabids</taxon>
        <taxon>Malpighiales</taxon>
        <taxon>Euphorbiaceae</taxon>
        <taxon>Crotonoideae</taxon>
        <taxon>Jatropheae</taxon>
        <taxon>Jatropha</taxon>
    </lineage>
</organism>
<dbReference type="KEGG" id="jcu:105647023"/>
<dbReference type="CDD" id="cd01837">
    <property type="entry name" value="SGNH_plant_lipase_like"/>
    <property type="match status" value="1"/>
</dbReference>
<feature type="chain" id="PRO_5001638823" evidence="8">
    <location>
        <begin position="21"/>
        <end position="361"/>
    </location>
</feature>
<sequence>MVKEAVLALLCIIIIPSVYCSEFPAVFVFGDSLVDDGNNNYLNSLAKSNYFPYGIDFHGGPTGRFCNGKTIIDFLGELIGLPPIPPFAATFSTGTDILSGVNYASAAAGILDDSGKNLGDRYTLGQQVLNFGSTLSQLKTQMDDKKLRQYLAKSLVVLNIGSNDYINNYLMPSLYSTSFTYNPKDFAHLLINTYTEQILMLQSLGLRKFLLAAVGPLGCIPNQLATGLAPPGQCLSFVNNMVQLFNTQLRSAVDELNKNSTSLRTDSVFVFGDTYGAFEDILDNHTSYGFAVTDRGCCGIGRNQGLITCLPLAFPCFNRDQYIFWDAYHPTQAFNRIIAQRAYSGPPSDCYPINVKQLAQL</sequence>
<protein>
    <submittedName>
        <fullName evidence="9">Uncharacterized protein</fullName>
    </submittedName>
</protein>
<keyword evidence="5" id="KW-0378">Hydrolase</keyword>
<comment type="subcellular location">
    <subcellularLocation>
        <location evidence="1">Secreted</location>
    </subcellularLocation>
</comment>
<dbReference type="GO" id="GO:0005576">
    <property type="term" value="C:extracellular region"/>
    <property type="evidence" value="ECO:0007669"/>
    <property type="project" value="UniProtKB-SubCell"/>
</dbReference>
<dbReference type="GO" id="GO:0016788">
    <property type="term" value="F:hydrolase activity, acting on ester bonds"/>
    <property type="evidence" value="ECO:0007669"/>
    <property type="project" value="InterPro"/>
</dbReference>
<name>A0A067JN67_JATCU</name>
<evidence type="ECO:0000256" key="3">
    <source>
        <dbReference type="ARBA" id="ARBA00022525"/>
    </source>
</evidence>
<keyword evidence="7" id="KW-0443">Lipid metabolism</keyword>
<evidence type="ECO:0000256" key="8">
    <source>
        <dbReference type="SAM" id="SignalP"/>
    </source>
</evidence>
<dbReference type="GO" id="GO:0016042">
    <property type="term" value="P:lipid catabolic process"/>
    <property type="evidence" value="ECO:0007669"/>
    <property type="project" value="UniProtKB-KW"/>
</dbReference>
<evidence type="ECO:0000313" key="10">
    <source>
        <dbReference type="Proteomes" id="UP000027138"/>
    </source>
</evidence>
<dbReference type="InterPro" id="IPR051238">
    <property type="entry name" value="GDSL_esterase/lipase"/>
</dbReference>
<proteinExistence type="inferred from homology"/>
<dbReference type="STRING" id="180498.A0A067JN67"/>
<dbReference type="SUPFAM" id="SSF52266">
    <property type="entry name" value="SGNH hydrolase"/>
    <property type="match status" value="1"/>
</dbReference>
<keyword evidence="10" id="KW-1185">Reference proteome</keyword>